<dbReference type="Proteomes" id="UP000271683">
    <property type="component" value="Unassembled WGS sequence"/>
</dbReference>
<evidence type="ECO:0000313" key="4">
    <source>
        <dbReference type="Proteomes" id="UP000271683"/>
    </source>
</evidence>
<dbReference type="PROSITE" id="PS51257">
    <property type="entry name" value="PROKAR_LIPOPROTEIN"/>
    <property type="match status" value="1"/>
</dbReference>
<protein>
    <recommendedName>
        <fullName evidence="5">Lipoprotein</fullName>
    </recommendedName>
</protein>
<evidence type="ECO:0000256" key="2">
    <source>
        <dbReference type="SAM" id="SignalP"/>
    </source>
</evidence>
<sequence>MNLARGPLHAMAAIAVLSLGLTGCAGNDSTTTGATGAPAASGNASADGARADLAAAAAELQKGNFVFTATGHEEKTTGTMHLPSRSASLVVTSPDKEDGDSKMEVRLVDGKQYRLLLIETPEQDRVDPSELPPDFRSVYEALSGKFWMRMDTTKIKPNGRSREMRLDQPDISGASAMLTTVVTADRTGEVIKGTVDLSAVPIHNTPWVQSDITAMGSAAQKVPFEATLTGQRRLTRLALDLPATTDAPAHRRVIEIKDYDAAKPTTKPQGEIRDAPDETYDLLNR</sequence>
<comment type="caution">
    <text evidence="3">The sequence shown here is derived from an EMBL/GenBank/DDBJ whole genome shotgun (WGS) entry which is preliminary data.</text>
</comment>
<dbReference type="AlphaFoldDB" id="A0A3N1GN37"/>
<reference evidence="3 4" key="1">
    <citation type="submission" date="2018-11" db="EMBL/GenBank/DDBJ databases">
        <title>Sequencing the genomes of 1000 actinobacteria strains.</title>
        <authorList>
            <person name="Klenk H.-P."/>
        </authorList>
    </citation>
    <scope>NUCLEOTIDE SEQUENCE [LARGE SCALE GENOMIC DNA]</scope>
    <source>
        <strain evidence="3 4">DSM 43634</strain>
    </source>
</reference>
<feature type="region of interest" description="Disordered" evidence="1">
    <location>
        <begin position="263"/>
        <end position="285"/>
    </location>
</feature>
<dbReference type="EMBL" id="RJKL01000001">
    <property type="protein sequence ID" value="ROP31653.1"/>
    <property type="molecule type" value="Genomic_DNA"/>
</dbReference>
<feature type="signal peptide" evidence="2">
    <location>
        <begin position="1"/>
        <end position="25"/>
    </location>
</feature>
<name>A0A3N1GN37_9ACTN</name>
<dbReference type="OrthoDB" id="3389388at2"/>
<organism evidence="3 4">
    <name type="scientific">Couchioplanes caeruleus</name>
    <dbReference type="NCBI Taxonomy" id="56438"/>
    <lineage>
        <taxon>Bacteria</taxon>
        <taxon>Bacillati</taxon>
        <taxon>Actinomycetota</taxon>
        <taxon>Actinomycetes</taxon>
        <taxon>Micromonosporales</taxon>
        <taxon>Micromonosporaceae</taxon>
        <taxon>Couchioplanes</taxon>
    </lineage>
</organism>
<proteinExistence type="predicted"/>
<feature type="chain" id="PRO_5039233619" description="Lipoprotein" evidence="2">
    <location>
        <begin position="26"/>
        <end position="285"/>
    </location>
</feature>
<gene>
    <name evidence="3" type="ORF">EDD30_4575</name>
</gene>
<accession>A0A3N1GN37</accession>
<keyword evidence="2" id="KW-0732">Signal</keyword>
<evidence type="ECO:0008006" key="5">
    <source>
        <dbReference type="Google" id="ProtNLM"/>
    </source>
</evidence>
<dbReference type="RefSeq" id="WP_143163048.1">
    <property type="nucleotide sequence ID" value="NZ_RJKL01000001.1"/>
</dbReference>
<evidence type="ECO:0000256" key="1">
    <source>
        <dbReference type="SAM" id="MobiDB-lite"/>
    </source>
</evidence>
<evidence type="ECO:0000313" key="3">
    <source>
        <dbReference type="EMBL" id="ROP31653.1"/>
    </source>
</evidence>